<organism evidence="2 3">
    <name type="scientific">Desulfosporosinus nitroreducens</name>
    <dbReference type="NCBI Taxonomy" id="2018668"/>
    <lineage>
        <taxon>Bacteria</taxon>
        <taxon>Bacillati</taxon>
        <taxon>Bacillota</taxon>
        <taxon>Clostridia</taxon>
        <taxon>Eubacteriales</taxon>
        <taxon>Desulfitobacteriaceae</taxon>
        <taxon>Desulfosporosinus</taxon>
    </lineage>
</organism>
<keyword evidence="1" id="KW-0812">Transmembrane</keyword>
<keyword evidence="1" id="KW-1133">Transmembrane helix</keyword>
<name>A0ABT8QNE9_9FIRM</name>
<comment type="caution">
    <text evidence="2">The sequence shown here is derived from an EMBL/GenBank/DDBJ whole genome shotgun (WGS) entry which is preliminary data.</text>
</comment>
<evidence type="ECO:0000256" key="1">
    <source>
        <dbReference type="SAM" id="Phobius"/>
    </source>
</evidence>
<feature type="transmembrane region" description="Helical" evidence="1">
    <location>
        <begin position="7"/>
        <end position="29"/>
    </location>
</feature>
<evidence type="ECO:0000313" key="3">
    <source>
        <dbReference type="Proteomes" id="UP001176021"/>
    </source>
</evidence>
<proteinExistence type="predicted"/>
<evidence type="ECO:0008006" key="4">
    <source>
        <dbReference type="Google" id="ProtNLM"/>
    </source>
</evidence>
<dbReference type="EMBL" id="JAMJEV010000006">
    <property type="protein sequence ID" value="MDO0822879.1"/>
    <property type="molecule type" value="Genomic_DNA"/>
</dbReference>
<protein>
    <recommendedName>
        <fullName evidence="4">Type 4 fimbrial biogenesis protein PilX N-terminal domain-containing protein</fullName>
    </recommendedName>
</protein>
<gene>
    <name evidence="2" type="ORF">M8H41_08440</name>
</gene>
<accession>A0ABT8QNE9</accession>
<dbReference type="RefSeq" id="WP_301999504.1">
    <property type="nucleotide sequence ID" value="NZ_JAMJEV010000006.1"/>
</dbReference>
<evidence type="ECO:0000313" key="2">
    <source>
        <dbReference type="EMBL" id="MDO0822879.1"/>
    </source>
</evidence>
<keyword evidence="1" id="KW-0472">Membrane</keyword>
<sequence length="154" mass="17118">MRERGSAMLTAVVAVMVLLLISGILFSLVNNQFKMQTTEEKALKAYYLADAGTTYGIAVMVNAVVDAVKKGNYTDTELTIKKLSPFGSAYRGEFEVTVSVSPNPNLNFNSNLDTDQVYNITATSEGYYPSKDDKNRILRKLKKEYAFKMSMDTP</sequence>
<reference evidence="2" key="1">
    <citation type="submission" date="2022-05" db="EMBL/GenBank/DDBJ databases">
        <title>Expanded diversity of anoxic marine methylotrophy in a Black Sea sulfate reducing microorganism.</title>
        <authorList>
            <person name="Fischer P.Q."/>
            <person name="Stams A.J.M."/>
            <person name="Villanueva L."/>
            <person name="Sousa D.Z."/>
        </authorList>
    </citation>
    <scope>NUCLEOTIDE SEQUENCE</scope>
    <source>
        <strain evidence="2">P130</strain>
    </source>
</reference>
<dbReference type="Proteomes" id="UP001176021">
    <property type="component" value="Unassembled WGS sequence"/>
</dbReference>
<keyword evidence="3" id="KW-1185">Reference proteome</keyword>